<dbReference type="SMART" id="SM01061">
    <property type="entry name" value="CAT_RBD"/>
    <property type="match status" value="1"/>
</dbReference>
<accession>W1WJF3</accession>
<dbReference type="InterPro" id="IPR004341">
    <property type="entry name" value="CAT_RNA-bd_dom"/>
</dbReference>
<dbReference type="SUPFAM" id="SSF63520">
    <property type="entry name" value="PTS-regulatory domain, PRD"/>
    <property type="match status" value="2"/>
</dbReference>
<feature type="domain" description="PRD" evidence="3">
    <location>
        <begin position="119"/>
        <end position="224"/>
    </location>
</feature>
<keyword evidence="2" id="KW-0677">Repeat</keyword>
<dbReference type="Gene3D" id="1.20.890.100">
    <property type="match status" value="1"/>
</dbReference>
<dbReference type="PROSITE" id="PS51372">
    <property type="entry name" value="PRD_2"/>
    <property type="match status" value="2"/>
</dbReference>
<evidence type="ECO:0000256" key="1">
    <source>
        <dbReference type="ARBA" id="ARBA00009115"/>
    </source>
</evidence>
<dbReference type="SUPFAM" id="SSF50151">
    <property type="entry name" value="SacY-like RNA-binding domain"/>
    <property type="match status" value="1"/>
</dbReference>
<dbReference type="AlphaFoldDB" id="W1WJF3"/>
<sequence length="333" mass="39044">MYQAALFLARFKVLMSLIQSLYNSKKFQNRFLFNLGIKHYNFNNDIRKVIMMSKYVITKTLNNNVIICTKNHQEVVLIGKGIGFNKKVGMTVQENASIEKIYKLEQQEQQEHYKTLLELGEDHVVQAVIESVNIINESGLITDDKNLVVALTDHIIYAYKRLKQHQMITNPFVIETKHLYSNAYNVARKVIDKLNKTLDVHFPEDEIGFIALHIASNSEKLSIHDISVINKLINKSITIIETDLQHSIDKQTIQYQRFIRHIQFLIYRLTKGEYLEAQENFISMIKTMYPRSFNTAYKILKMIQREFSVYVYEAEIVYLTLHINHFEVQISSE</sequence>
<dbReference type="PROSITE" id="PS00654">
    <property type="entry name" value="PRD_1"/>
    <property type="match status" value="1"/>
</dbReference>
<dbReference type="GO" id="GO:0003723">
    <property type="term" value="F:RNA binding"/>
    <property type="evidence" value="ECO:0007669"/>
    <property type="project" value="InterPro"/>
</dbReference>
<dbReference type="Pfam" id="PF03123">
    <property type="entry name" value="CAT_RBD"/>
    <property type="match status" value="1"/>
</dbReference>
<dbReference type="Gene3D" id="1.20.58.1950">
    <property type="match status" value="1"/>
</dbReference>
<dbReference type="NCBIfam" id="NF047357">
    <property type="entry name" value="antiterm_GlcT"/>
    <property type="match status" value="1"/>
</dbReference>
<dbReference type="GO" id="GO:0045893">
    <property type="term" value="P:positive regulation of DNA-templated transcription"/>
    <property type="evidence" value="ECO:0007669"/>
    <property type="project" value="InterPro"/>
</dbReference>
<name>W1WJF3_9ZZZZ</name>
<gene>
    <name evidence="4" type="ORF">Q604_UNBC18690G0004</name>
</gene>
<comment type="caution">
    <text evidence="4">The sequence shown here is derived from an EMBL/GenBank/DDBJ whole genome shotgun (WGS) entry which is preliminary data.</text>
</comment>
<dbReference type="PANTHER" id="PTHR30185">
    <property type="entry name" value="CRYPTIC BETA-GLUCOSIDE BGL OPERON ANTITERMINATOR"/>
    <property type="match status" value="1"/>
</dbReference>
<dbReference type="Pfam" id="PF00874">
    <property type="entry name" value="PRD"/>
    <property type="match status" value="2"/>
</dbReference>
<dbReference type="EMBL" id="AZMM01018690">
    <property type="protein sequence ID" value="ETJ18026.1"/>
    <property type="molecule type" value="Genomic_DNA"/>
</dbReference>
<dbReference type="InterPro" id="IPR011608">
    <property type="entry name" value="PRD"/>
</dbReference>
<dbReference type="InterPro" id="IPR001550">
    <property type="entry name" value="Transcrpt_antitermin_CS"/>
</dbReference>
<feature type="domain" description="PRD" evidence="3">
    <location>
        <begin position="225"/>
        <end position="333"/>
    </location>
</feature>
<dbReference type="InterPro" id="IPR036650">
    <property type="entry name" value="CAT_RNA-bd_dom_sf"/>
</dbReference>
<evidence type="ECO:0000256" key="2">
    <source>
        <dbReference type="ARBA" id="ARBA00022737"/>
    </source>
</evidence>
<reference evidence="4" key="1">
    <citation type="submission" date="2013-12" db="EMBL/GenBank/DDBJ databases">
        <title>A Varibaculum cambriense genome reconstructed from a premature infant gut community with otherwise low bacterial novelty that shifts toward anaerobic metabolism during the third week of life.</title>
        <authorList>
            <person name="Brown C.T."/>
            <person name="Sharon I."/>
            <person name="Thomas B.C."/>
            <person name="Castelle C.J."/>
            <person name="Morowitz M.J."/>
            <person name="Banfield J.F."/>
        </authorList>
    </citation>
    <scope>NUCLEOTIDE SEQUENCE</scope>
</reference>
<comment type="similarity">
    <text evidence="1">Belongs to the transcriptional antiterminator BglG family. GlcT subfamily.</text>
</comment>
<dbReference type="Gene3D" id="1.10.1790.10">
    <property type="entry name" value="PRD domain"/>
    <property type="match status" value="1"/>
</dbReference>
<proteinExistence type="inferred from homology"/>
<dbReference type="PANTHER" id="PTHR30185:SF16">
    <property type="entry name" value="PROTEIN GLCT"/>
    <property type="match status" value="1"/>
</dbReference>
<organism evidence="4">
    <name type="scientific">human gut metagenome</name>
    <dbReference type="NCBI Taxonomy" id="408170"/>
    <lineage>
        <taxon>unclassified sequences</taxon>
        <taxon>metagenomes</taxon>
        <taxon>organismal metagenomes</taxon>
    </lineage>
</organism>
<evidence type="ECO:0000313" key="4">
    <source>
        <dbReference type="EMBL" id="ETJ18026.1"/>
    </source>
</evidence>
<dbReference type="InterPro" id="IPR036634">
    <property type="entry name" value="PRD_sf"/>
</dbReference>
<dbReference type="Gene3D" id="2.30.24.10">
    <property type="entry name" value="CAT RNA-binding domain"/>
    <property type="match status" value="1"/>
</dbReference>
<evidence type="ECO:0000259" key="3">
    <source>
        <dbReference type="PROSITE" id="PS51372"/>
    </source>
</evidence>
<protein>
    <submittedName>
        <fullName evidence="4">Protein GlcT</fullName>
    </submittedName>
</protein>
<dbReference type="InterPro" id="IPR050661">
    <property type="entry name" value="BglG_antiterminators"/>
</dbReference>